<proteinExistence type="predicted"/>
<dbReference type="AlphaFoldDB" id="A0A9P5NRA5"/>
<accession>A0A9P5NRA5</accession>
<keyword evidence="2" id="KW-1185">Reference proteome</keyword>
<evidence type="ECO:0000313" key="1">
    <source>
        <dbReference type="EMBL" id="KAF8903724.1"/>
    </source>
</evidence>
<comment type="caution">
    <text evidence="1">The sequence shown here is derived from an EMBL/GenBank/DDBJ whole genome shotgun (WGS) entry which is preliminary data.</text>
</comment>
<reference evidence="1" key="1">
    <citation type="submission" date="2020-11" db="EMBL/GenBank/DDBJ databases">
        <authorList>
            <consortium name="DOE Joint Genome Institute"/>
            <person name="Ahrendt S."/>
            <person name="Riley R."/>
            <person name="Andreopoulos W."/>
            <person name="LaButti K."/>
            <person name="Pangilinan J."/>
            <person name="Ruiz-duenas F.J."/>
            <person name="Barrasa J.M."/>
            <person name="Sanchez-Garcia M."/>
            <person name="Camarero S."/>
            <person name="Miyauchi S."/>
            <person name="Serrano A."/>
            <person name="Linde D."/>
            <person name="Babiker R."/>
            <person name="Drula E."/>
            <person name="Ayuso-Fernandez I."/>
            <person name="Pacheco R."/>
            <person name="Padilla G."/>
            <person name="Ferreira P."/>
            <person name="Barriuso J."/>
            <person name="Kellner H."/>
            <person name="Castanera R."/>
            <person name="Alfaro M."/>
            <person name="Ramirez L."/>
            <person name="Pisabarro A.G."/>
            <person name="Kuo A."/>
            <person name="Tritt A."/>
            <person name="Lipzen A."/>
            <person name="He G."/>
            <person name="Yan M."/>
            <person name="Ng V."/>
            <person name="Cullen D."/>
            <person name="Martin F."/>
            <person name="Rosso M.-N."/>
            <person name="Henrissat B."/>
            <person name="Hibbett D."/>
            <person name="Martinez A.T."/>
            <person name="Grigoriev I.V."/>
        </authorList>
    </citation>
    <scope>NUCLEOTIDE SEQUENCE</scope>
    <source>
        <strain evidence="1">AH 44721</strain>
    </source>
</reference>
<sequence length="63" mass="7143">MVVEYRVKTSGLSFGCVHVPIGGVCGPRGAYEYPKRFYEEVAMKTRTLLLNEPRPATVLSRRR</sequence>
<dbReference type="Proteomes" id="UP000724874">
    <property type="component" value="Unassembled WGS sequence"/>
</dbReference>
<dbReference type="EMBL" id="JADNYJ010000029">
    <property type="protein sequence ID" value="KAF8903724.1"/>
    <property type="molecule type" value="Genomic_DNA"/>
</dbReference>
<name>A0A9P5NRA5_GYMJU</name>
<protein>
    <submittedName>
        <fullName evidence="1">Uncharacterized protein</fullName>
    </submittedName>
</protein>
<organism evidence="1 2">
    <name type="scientific">Gymnopilus junonius</name>
    <name type="common">Spectacular rustgill mushroom</name>
    <name type="synonym">Gymnopilus spectabilis subsp. junonius</name>
    <dbReference type="NCBI Taxonomy" id="109634"/>
    <lineage>
        <taxon>Eukaryota</taxon>
        <taxon>Fungi</taxon>
        <taxon>Dikarya</taxon>
        <taxon>Basidiomycota</taxon>
        <taxon>Agaricomycotina</taxon>
        <taxon>Agaricomycetes</taxon>
        <taxon>Agaricomycetidae</taxon>
        <taxon>Agaricales</taxon>
        <taxon>Agaricineae</taxon>
        <taxon>Hymenogastraceae</taxon>
        <taxon>Gymnopilus</taxon>
    </lineage>
</organism>
<gene>
    <name evidence="1" type="ORF">CPB84DRAFT_1774010</name>
</gene>
<evidence type="ECO:0000313" key="2">
    <source>
        <dbReference type="Proteomes" id="UP000724874"/>
    </source>
</evidence>